<evidence type="ECO:0000256" key="4">
    <source>
        <dbReference type="ARBA" id="ARBA00023242"/>
    </source>
</evidence>
<feature type="domain" description="Nuclear receptor coactivator receptor-binding" evidence="7">
    <location>
        <begin position="58"/>
        <end position="134"/>
    </location>
</feature>
<dbReference type="Pfam" id="PF08815">
    <property type="entry name" value="Nuc_rec_co-act"/>
    <property type="match status" value="1"/>
</dbReference>
<name>A0A4Z2BXJ0_9TELE</name>
<feature type="domain" description="Nuclear receptor coactivator Ncoa-type interlocking" evidence="6">
    <location>
        <begin position="497"/>
        <end position="534"/>
    </location>
</feature>
<dbReference type="Pfam" id="PF08832">
    <property type="entry name" value="SRC-1"/>
    <property type="match status" value="1"/>
</dbReference>
<evidence type="ECO:0008006" key="11">
    <source>
        <dbReference type="Google" id="ProtNLM"/>
    </source>
</evidence>
<keyword evidence="10" id="KW-1185">Reference proteome</keyword>
<keyword evidence="1" id="KW-0677">Repeat</keyword>
<dbReference type="InterPro" id="IPR014920">
    <property type="entry name" value="Nuc_rcpt_coact_Ncoa-typ"/>
</dbReference>
<dbReference type="SUPFAM" id="SSF69125">
    <property type="entry name" value="Nuclear receptor coactivator interlocking domain"/>
    <property type="match status" value="1"/>
</dbReference>
<dbReference type="Pfam" id="PF16279">
    <property type="entry name" value="DUF4927"/>
    <property type="match status" value="1"/>
</dbReference>
<evidence type="ECO:0000259" key="8">
    <source>
        <dbReference type="Pfam" id="PF16279"/>
    </source>
</evidence>
<dbReference type="GO" id="GO:0016922">
    <property type="term" value="F:nuclear receptor binding"/>
    <property type="evidence" value="ECO:0007669"/>
    <property type="project" value="InterPro"/>
</dbReference>
<evidence type="ECO:0000256" key="1">
    <source>
        <dbReference type="ARBA" id="ARBA00022737"/>
    </source>
</evidence>
<dbReference type="AlphaFoldDB" id="A0A4Z2BXJ0"/>
<evidence type="ECO:0000313" key="10">
    <source>
        <dbReference type="Proteomes" id="UP000516260"/>
    </source>
</evidence>
<keyword evidence="4" id="KW-0539">Nucleus</keyword>
<evidence type="ECO:0000259" key="7">
    <source>
        <dbReference type="Pfam" id="PF08832"/>
    </source>
</evidence>
<dbReference type="GO" id="GO:0032870">
    <property type="term" value="P:cellular response to hormone stimulus"/>
    <property type="evidence" value="ECO:0007669"/>
    <property type="project" value="TreeGrafter"/>
</dbReference>
<reference evidence="9 10" key="1">
    <citation type="submission" date="2019-04" db="EMBL/GenBank/DDBJ databases">
        <title>The sequence and de novo assembly of Takifugu bimaculatus genome using PacBio and Hi-C technologies.</title>
        <authorList>
            <person name="Xu P."/>
            <person name="Liu B."/>
            <person name="Zhou Z."/>
        </authorList>
    </citation>
    <scope>NUCLEOTIDE SEQUENCE [LARGE SCALE GENOMIC DNA]</scope>
    <source>
        <strain evidence="9">TB-2018</strain>
        <tissue evidence="9">Muscle</tissue>
    </source>
</reference>
<dbReference type="InterPro" id="IPR032565">
    <property type="entry name" value="NCOA2/3_DUF4927"/>
</dbReference>
<gene>
    <name evidence="9" type="ORF">fugu_015927</name>
</gene>
<feature type="compositionally biased region" description="Basic and acidic residues" evidence="5">
    <location>
        <begin position="351"/>
        <end position="363"/>
    </location>
</feature>
<dbReference type="InterPro" id="IPR014935">
    <property type="entry name" value="SRC/p160_LXXLL"/>
</dbReference>
<dbReference type="GO" id="GO:0005634">
    <property type="term" value="C:nucleus"/>
    <property type="evidence" value="ECO:0007669"/>
    <property type="project" value="InterPro"/>
</dbReference>
<dbReference type="Proteomes" id="UP000516260">
    <property type="component" value="Chromosome 17"/>
</dbReference>
<evidence type="ECO:0000313" key="9">
    <source>
        <dbReference type="EMBL" id="TNM96266.1"/>
    </source>
</evidence>
<dbReference type="PANTHER" id="PTHR10684">
    <property type="entry name" value="NUCLEAR RECEPTOR COACTIVATOR"/>
    <property type="match status" value="1"/>
</dbReference>
<dbReference type="InterPro" id="IPR037077">
    <property type="entry name" value="Nuc_rcpt_coact_Ncoa_int_sf"/>
</dbReference>
<feature type="domain" description="DUF4927" evidence="8">
    <location>
        <begin position="158"/>
        <end position="233"/>
    </location>
</feature>
<feature type="region of interest" description="Disordered" evidence="5">
    <location>
        <begin position="340"/>
        <end position="363"/>
    </location>
</feature>
<dbReference type="PANTHER" id="PTHR10684:SF2">
    <property type="entry name" value="NUCLEAR RECEPTOR COACTIVATOR 2"/>
    <property type="match status" value="1"/>
</dbReference>
<feature type="compositionally biased region" description="Basic and acidic residues" evidence="5">
    <location>
        <begin position="37"/>
        <end position="60"/>
    </location>
</feature>
<protein>
    <recommendedName>
        <fullName evidence="11">Nuclear receptor coactivator 2</fullName>
    </recommendedName>
</protein>
<dbReference type="Gene3D" id="6.10.140.20">
    <property type="entry name" value="Nuclear receptor coactivator, Ncoa-type, interlocking domain"/>
    <property type="match status" value="1"/>
</dbReference>
<evidence type="ECO:0000256" key="2">
    <source>
        <dbReference type="ARBA" id="ARBA00023015"/>
    </source>
</evidence>
<organism evidence="9 10">
    <name type="scientific">Takifugu bimaculatus</name>
    <dbReference type="NCBI Taxonomy" id="433685"/>
    <lineage>
        <taxon>Eukaryota</taxon>
        <taxon>Metazoa</taxon>
        <taxon>Chordata</taxon>
        <taxon>Craniata</taxon>
        <taxon>Vertebrata</taxon>
        <taxon>Euteleostomi</taxon>
        <taxon>Actinopterygii</taxon>
        <taxon>Neopterygii</taxon>
        <taxon>Teleostei</taxon>
        <taxon>Neoteleostei</taxon>
        <taxon>Acanthomorphata</taxon>
        <taxon>Eupercaria</taxon>
        <taxon>Tetraodontiformes</taxon>
        <taxon>Tetradontoidea</taxon>
        <taxon>Tetraodontidae</taxon>
        <taxon>Takifugu</taxon>
    </lineage>
</organism>
<evidence type="ECO:0000259" key="6">
    <source>
        <dbReference type="Pfam" id="PF08815"/>
    </source>
</evidence>
<evidence type="ECO:0000256" key="5">
    <source>
        <dbReference type="SAM" id="MobiDB-lite"/>
    </source>
</evidence>
<dbReference type="GO" id="GO:0003713">
    <property type="term" value="F:transcription coactivator activity"/>
    <property type="evidence" value="ECO:0007669"/>
    <property type="project" value="InterPro"/>
</dbReference>
<sequence>MSKHVGVAAPNSGDSFGPHSEVGQGQQQGQTEGSLTEPKEEREGPSEGLDAHSRLHDKSHTKLLQLLTRKPEPLETPLSPGSRGEGKDQPGTGARAGHTGGNPHASSLKEKHKILHQLLQNNTSPGDLAKLTAEATGKELNQEQGAGGTAPGAEITPKQEPLSPKKKDNALLRYLLDKDDTVMKDKVPKLEPGEVKVEGGKHALVKTEKQDAGYDQAEQSSELDDILNDLQNSQSQLFCELRPVTLPTPMDKQNIINDILQMSESNPALAAQQQHRGIAAGMGPSTHCHFFTYRLWECTTKPARQGFACEERVFGHECVPTASVLTVPHKGHKPIHCHAAATARHNRKSRHDGEPGRYGQHRNDGCRWSAARDATAAAGGLGGFSFCPSSGAIRPYTARRHARQDRCKHCSHEGHQPASTNASVTTYGQCSTRYGYWNGRATTSLSSRLHPIRQHLGPESMMPIDQTFANQNRPVHAAPQDDLLCNTELNSGDGTGVDEGALMSQLYTALKDFDGLEELDRALGIPALVEQDPSMMIDQKPPMYTQQFGPPASHMAHRGYPGSAMQEQCFHPMSGQMGPRPGYPMMRMQARPGLRPSGVVPNQPNTLRMQLQHRLQSQQNRQPMITQMSSVSNVNLPLRASAPNQVRAPLLSYMCMLNTRVQFYPVGSNHSV</sequence>
<dbReference type="InterPro" id="IPR017426">
    <property type="entry name" value="Nuclear_rcpt_coactivator"/>
</dbReference>
<dbReference type="EMBL" id="SWLE01000009">
    <property type="protein sequence ID" value="TNM96266.1"/>
    <property type="molecule type" value="Genomic_DNA"/>
</dbReference>
<accession>A0A4Z2BXJ0</accession>
<dbReference type="InterPro" id="IPR009110">
    <property type="entry name" value="Nuc_rcpt_coact"/>
</dbReference>
<keyword evidence="2" id="KW-0805">Transcription regulation</keyword>
<comment type="caution">
    <text evidence="9">The sequence shown here is derived from an EMBL/GenBank/DDBJ whole genome shotgun (WGS) entry which is preliminary data.</text>
</comment>
<evidence type="ECO:0000256" key="3">
    <source>
        <dbReference type="ARBA" id="ARBA00023163"/>
    </source>
</evidence>
<keyword evidence="3" id="KW-0804">Transcription</keyword>
<proteinExistence type="predicted"/>
<dbReference type="GO" id="GO:0045944">
    <property type="term" value="P:positive regulation of transcription by RNA polymerase II"/>
    <property type="evidence" value="ECO:0007669"/>
    <property type="project" value="TreeGrafter"/>
</dbReference>
<feature type="region of interest" description="Disordered" evidence="5">
    <location>
        <begin position="1"/>
        <end position="168"/>
    </location>
</feature>